<sequence length="144" mass="16610">MDLGNDNELVETIFQVTRGEQHFIQKRLKQHHLNMRQAQTLNFISHHPGAIQKELSRYLGKPEATTANIIKALEARDLISRQITKDNERQKQLFLAPEGQVLVQSVRQIFIDLEERVSIPVTSEEKQVLLSLLTRIQTTADFEP</sequence>
<keyword evidence="3" id="KW-0804">Transcription</keyword>
<comment type="caution">
    <text evidence="5">The sequence shown here is derived from an EMBL/GenBank/DDBJ whole genome shotgun (WGS) entry which is preliminary data.</text>
</comment>
<evidence type="ECO:0000259" key="4">
    <source>
        <dbReference type="PROSITE" id="PS50995"/>
    </source>
</evidence>
<reference evidence="5 6" key="1">
    <citation type="journal article" date="2015" name="Genome Announc.">
        <title>Expanding the biotechnology potential of lactobacilli through comparative genomics of 213 strains and associated genera.</title>
        <authorList>
            <person name="Sun Z."/>
            <person name="Harris H.M."/>
            <person name="McCann A."/>
            <person name="Guo C."/>
            <person name="Argimon S."/>
            <person name="Zhang W."/>
            <person name="Yang X."/>
            <person name="Jeffery I.B."/>
            <person name="Cooney J.C."/>
            <person name="Kagawa T.F."/>
            <person name="Liu W."/>
            <person name="Song Y."/>
            <person name="Salvetti E."/>
            <person name="Wrobel A."/>
            <person name="Rasinkangas P."/>
            <person name="Parkhill J."/>
            <person name="Rea M.C."/>
            <person name="O'Sullivan O."/>
            <person name="Ritari J."/>
            <person name="Douillard F.P."/>
            <person name="Paul Ross R."/>
            <person name="Yang R."/>
            <person name="Briner A.E."/>
            <person name="Felis G.E."/>
            <person name="de Vos W.M."/>
            <person name="Barrangou R."/>
            <person name="Klaenhammer T.R."/>
            <person name="Caufield P.W."/>
            <person name="Cui Y."/>
            <person name="Zhang H."/>
            <person name="O'Toole P.W."/>
        </authorList>
    </citation>
    <scope>NUCLEOTIDE SEQUENCE [LARGE SCALE GENOMIC DNA]</scope>
    <source>
        <strain evidence="5 6">JCM 15530</strain>
    </source>
</reference>
<dbReference type="GO" id="GO:0003677">
    <property type="term" value="F:DNA binding"/>
    <property type="evidence" value="ECO:0007669"/>
    <property type="project" value="UniProtKB-KW"/>
</dbReference>
<evidence type="ECO:0000256" key="1">
    <source>
        <dbReference type="ARBA" id="ARBA00023015"/>
    </source>
</evidence>
<name>A0A0R1I0N4_9LACO</name>
<dbReference type="SUPFAM" id="SSF46785">
    <property type="entry name" value="Winged helix' DNA-binding domain"/>
    <property type="match status" value="1"/>
</dbReference>
<dbReference type="Gene3D" id="1.10.10.10">
    <property type="entry name" value="Winged helix-like DNA-binding domain superfamily/Winged helix DNA-binding domain"/>
    <property type="match status" value="1"/>
</dbReference>
<evidence type="ECO:0000313" key="5">
    <source>
        <dbReference type="EMBL" id="KRK48839.1"/>
    </source>
</evidence>
<evidence type="ECO:0000256" key="2">
    <source>
        <dbReference type="ARBA" id="ARBA00023125"/>
    </source>
</evidence>
<dbReference type="PROSITE" id="PS50995">
    <property type="entry name" value="HTH_MARR_2"/>
    <property type="match status" value="1"/>
</dbReference>
<keyword evidence="6" id="KW-1185">Reference proteome</keyword>
<dbReference type="Pfam" id="PF12802">
    <property type="entry name" value="MarR_2"/>
    <property type="match status" value="1"/>
</dbReference>
<gene>
    <name evidence="5" type="ORF">FC96_GL001160</name>
</gene>
<dbReference type="SMART" id="SM00347">
    <property type="entry name" value="HTH_MARR"/>
    <property type="match status" value="1"/>
</dbReference>
<dbReference type="GO" id="GO:0003700">
    <property type="term" value="F:DNA-binding transcription factor activity"/>
    <property type="evidence" value="ECO:0007669"/>
    <property type="project" value="InterPro"/>
</dbReference>
<accession>A0A0R1I0N4</accession>
<dbReference type="EMBL" id="AZCX01000002">
    <property type="protein sequence ID" value="KRK48839.1"/>
    <property type="molecule type" value="Genomic_DNA"/>
</dbReference>
<proteinExistence type="predicted"/>
<dbReference type="Proteomes" id="UP000050911">
    <property type="component" value="Unassembled WGS sequence"/>
</dbReference>
<organism evidence="5 6">
    <name type="scientific">Secundilactobacillus kimchicus JCM 15530</name>
    <dbReference type="NCBI Taxonomy" id="1302272"/>
    <lineage>
        <taxon>Bacteria</taxon>
        <taxon>Bacillati</taxon>
        <taxon>Bacillota</taxon>
        <taxon>Bacilli</taxon>
        <taxon>Lactobacillales</taxon>
        <taxon>Lactobacillaceae</taxon>
        <taxon>Secundilactobacillus</taxon>
    </lineage>
</organism>
<evidence type="ECO:0000256" key="3">
    <source>
        <dbReference type="ARBA" id="ARBA00023163"/>
    </source>
</evidence>
<keyword evidence="1" id="KW-0805">Transcription regulation</keyword>
<dbReference type="PANTHER" id="PTHR42756:SF1">
    <property type="entry name" value="TRANSCRIPTIONAL REPRESSOR OF EMRAB OPERON"/>
    <property type="match status" value="1"/>
</dbReference>
<dbReference type="InterPro" id="IPR036390">
    <property type="entry name" value="WH_DNA-bd_sf"/>
</dbReference>
<feature type="domain" description="HTH marR-type" evidence="4">
    <location>
        <begin position="6"/>
        <end position="138"/>
    </location>
</feature>
<dbReference type="InterPro" id="IPR000835">
    <property type="entry name" value="HTH_MarR-typ"/>
</dbReference>
<dbReference type="STRING" id="1302272.FC96_GL001160"/>
<dbReference type="OrthoDB" id="2612963at2"/>
<dbReference type="AlphaFoldDB" id="A0A0R1I0N4"/>
<evidence type="ECO:0000313" key="6">
    <source>
        <dbReference type="Proteomes" id="UP000050911"/>
    </source>
</evidence>
<dbReference type="PANTHER" id="PTHR42756">
    <property type="entry name" value="TRANSCRIPTIONAL REGULATOR, MARR"/>
    <property type="match status" value="1"/>
</dbReference>
<dbReference type="RefSeq" id="WP_056942033.1">
    <property type="nucleotide sequence ID" value="NZ_AZCX01000002.1"/>
</dbReference>
<protein>
    <recommendedName>
        <fullName evidence="4">HTH marR-type domain-containing protein</fullName>
    </recommendedName>
</protein>
<dbReference type="InterPro" id="IPR036388">
    <property type="entry name" value="WH-like_DNA-bd_sf"/>
</dbReference>
<keyword evidence="2" id="KW-0238">DNA-binding</keyword>
<dbReference type="PATRIC" id="fig|1302272.5.peg.1168"/>